<comment type="caution">
    <text evidence="2">The sequence shown here is derived from an EMBL/GenBank/DDBJ whole genome shotgun (WGS) entry which is preliminary data.</text>
</comment>
<dbReference type="SUPFAM" id="SSF47823">
    <property type="entry name" value="lambda integrase-like, N-terminal domain"/>
    <property type="match status" value="1"/>
</dbReference>
<dbReference type="GO" id="GO:0003677">
    <property type="term" value="F:DNA binding"/>
    <property type="evidence" value="ECO:0007669"/>
    <property type="project" value="UniProtKB-KW"/>
</dbReference>
<sequence>MCTNSSVFGFSPSFTRTEFYQQVLLWCSPWAQSKKGVFLTPARPLSVALYLLGLTEDSLQRDIGCSVIDSAPYGVCWVHKVAGLESPTRHPTVVAAAKVIAAFSAKTVFGAGDCRNDRSIL</sequence>
<evidence type="ECO:0000313" key="2">
    <source>
        <dbReference type="EMBL" id="KAK2553046.1"/>
    </source>
</evidence>
<evidence type="ECO:0000256" key="1">
    <source>
        <dbReference type="ARBA" id="ARBA00023125"/>
    </source>
</evidence>
<evidence type="ECO:0000313" key="3">
    <source>
        <dbReference type="Proteomes" id="UP001249851"/>
    </source>
</evidence>
<dbReference type="EMBL" id="JARQWQ010000081">
    <property type="protein sequence ID" value="KAK2553046.1"/>
    <property type="molecule type" value="Genomic_DNA"/>
</dbReference>
<reference evidence="2" key="2">
    <citation type="journal article" date="2023" name="Science">
        <title>Genomic signatures of disease resistance in endangered staghorn corals.</title>
        <authorList>
            <person name="Vollmer S.V."/>
            <person name="Selwyn J.D."/>
            <person name="Despard B.A."/>
            <person name="Roesel C.L."/>
        </authorList>
    </citation>
    <scope>NUCLEOTIDE SEQUENCE</scope>
    <source>
        <strain evidence="2">K2</strain>
    </source>
</reference>
<accession>A0AAD9Q1P4</accession>
<keyword evidence="1" id="KW-0238">DNA-binding</keyword>
<organism evidence="2 3">
    <name type="scientific">Acropora cervicornis</name>
    <name type="common">Staghorn coral</name>
    <dbReference type="NCBI Taxonomy" id="6130"/>
    <lineage>
        <taxon>Eukaryota</taxon>
        <taxon>Metazoa</taxon>
        <taxon>Cnidaria</taxon>
        <taxon>Anthozoa</taxon>
        <taxon>Hexacorallia</taxon>
        <taxon>Scleractinia</taxon>
        <taxon>Astrocoeniina</taxon>
        <taxon>Acroporidae</taxon>
        <taxon>Acropora</taxon>
    </lineage>
</organism>
<dbReference type="InterPro" id="IPR010998">
    <property type="entry name" value="Integrase_recombinase_N"/>
</dbReference>
<dbReference type="AlphaFoldDB" id="A0AAD9Q1P4"/>
<name>A0AAD9Q1P4_ACRCE</name>
<gene>
    <name evidence="2" type="ORF">P5673_025771</name>
</gene>
<protein>
    <submittedName>
        <fullName evidence="2">Uncharacterized protein</fullName>
    </submittedName>
</protein>
<dbReference type="Proteomes" id="UP001249851">
    <property type="component" value="Unassembled WGS sequence"/>
</dbReference>
<keyword evidence="3" id="KW-1185">Reference proteome</keyword>
<proteinExistence type="predicted"/>
<reference evidence="2" key="1">
    <citation type="journal article" date="2023" name="G3 (Bethesda)">
        <title>Whole genome assembly and annotation of the endangered Caribbean coral Acropora cervicornis.</title>
        <authorList>
            <person name="Selwyn J.D."/>
            <person name="Vollmer S.V."/>
        </authorList>
    </citation>
    <scope>NUCLEOTIDE SEQUENCE</scope>
    <source>
        <strain evidence="2">K2</strain>
    </source>
</reference>
<dbReference type="Gene3D" id="1.10.150.130">
    <property type="match status" value="1"/>
</dbReference>